<protein>
    <recommendedName>
        <fullName evidence="4">CopL family metal-binding regulatory protein</fullName>
    </recommendedName>
</protein>
<feature type="signal peptide" evidence="1">
    <location>
        <begin position="1"/>
        <end position="26"/>
    </location>
</feature>
<keyword evidence="1" id="KW-0732">Signal</keyword>
<feature type="chain" id="PRO_5046765905" description="CopL family metal-binding regulatory protein" evidence="1">
    <location>
        <begin position="27"/>
        <end position="146"/>
    </location>
</feature>
<dbReference type="Proteomes" id="UP000681317">
    <property type="component" value="Chromosome"/>
</dbReference>
<dbReference type="NCBIfam" id="NF033807">
    <property type="entry name" value="CopL_fam"/>
    <property type="match status" value="1"/>
</dbReference>
<evidence type="ECO:0008006" key="4">
    <source>
        <dbReference type="Google" id="ProtNLM"/>
    </source>
</evidence>
<evidence type="ECO:0000313" key="3">
    <source>
        <dbReference type="Proteomes" id="UP000681317"/>
    </source>
</evidence>
<keyword evidence="3" id="KW-1185">Reference proteome</keyword>
<organism evidence="2 3">
    <name type="scientific">Noviluteimonas caseinilytica</name>
    <dbReference type="NCBI Taxonomy" id="2675101"/>
    <lineage>
        <taxon>Bacteria</taxon>
        <taxon>Pseudomonadati</taxon>
        <taxon>Pseudomonadota</taxon>
        <taxon>Gammaproteobacteria</taxon>
        <taxon>Lysobacterales</taxon>
        <taxon>Lysobacteraceae</taxon>
        <taxon>Noviluteimonas</taxon>
    </lineage>
</organism>
<name>A0ABN6FW57_9GAMM</name>
<accession>A0ABN6FW57</accession>
<dbReference type="InterPro" id="IPR048034">
    <property type="entry name" value="CopL-like"/>
</dbReference>
<evidence type="ECO:0000313" key="2">
    <source>
        <dbReference type="EMBL" id="BCT93890.1"/>
    </source>
</evidence>
<sequence length="146" mass="14888">MRLRSILLRLLLCIALVANGTSAVYASTMMAFNAGMAATPAAGQFAERPCHDMPGMTHAAMAADHAMPAMMHAAMAADHNAPAPPAAHYDCCLPGACLCSCVSHAPTIPAFGAFAISTLPSAAPVAALRVSFASPALPHLIRPPIG</sequence>
<dbReference type="EMBL" id="AP024545">
    <property type="protein sequence ID" value="BCT93890.1"/>
    <property type="molecule type" value="Genomic_DNA"/>
</dbReference>
<dbReference type="RefSeq" id="WP_213434795.1">
    <property type="nucleotide sequence ID" value="NZ_AP024545.1"/>
</dbReference>
<reference evidence="2 3" key="1">
    <citation type="submission" date="2021-03" db="EMBL/GenBank/DDBJ databases">
        <title>Complete Genome Sequences of Two Lysobacter Strains Isolated from Sea Water (Lysobacter caseinilyticus) and Soil (Lysobacter helvus) in South Korea.</title>
        <authorList>
            <person name="Watanabe Y."/>
            <person name="Arakawa K."/>
        </authorList>
    </citation>
    <scope>NUCLEOTIDE SEQUENCE [LARGE SCALE GENOMIC DNA]</scope>
    <source>
        <strain evidence="2 3">KVB24</strain>
    </source>
</reference>
<evidence type="ECO:0000256" key="1">
    <source>
        <dbReference type="SAM" id="SignalP"/>
    </source>
</evidence>
<gene>
    <name evidence="2" type="ORF">LYSCAS_29140</name>
</gene>
<proteinExistence type="predicted"/>